<dbReference type="Pfam" id="PF05239">
    <property type="entry name" value="PRC"/>
    <property type="match status" value="1"/>
</dbReference>
<dbReference type="NCBIfam" id="TIGR02888">
    <property type="entry name" value="spore_YlmC_YmxH"/>
    <property type="match status" value="1"/>
</dbReference>
<comment type="caution">
    <text evidence="2">The sequence shown here is derived from an EMBL/GenBank/DDBJ whole genome shotgun (WGS) entry which is preliminary data.</text>
</comment>
<dbReference type="Gene3D" id="2.30.30.240">
    <property type="entry name" value="PRC-barrel domain"/>
    <property type="match status" value="1"/>
</dbReference>
<evidence type="ECO:0000313" key="3">
    <source>
        <dbReference type="Proteomes" id="UP000294650"/>
    </source>
</evidence>
<dbReference type="AlphaFoldDB" id="A0A4R3NB81"/>
<evidence type="ECO:0000313" key="2">
    <source>
        <dbReference type="EMBL" id="TCT26857.1"/>
    </source>
</evidence>
<protein>
    <submittedName>
        <fullName evidence="2">YlmC/YmxH family sporulation protein</fullName>
    </submittedName>
</protein>
<feature type="domain" description="PRC-barrel" evidence="1">
    <location>
        <begin position="2"/>
        <end position="76"/>
    </location>
</feature>
<reference evidence="2 3" key="1">
    <citation type="submission" date="2019-03" db="EMBL/GenBank/DDBJ databases">
        <title>Genomic Encyclopedia of Type Strains, Phase IV (KMG-IV): sequencing the most valuable type-strain genomes for metagenomic binning, comparative biology and taxonomic classification.</title>
        <authorList>
            <person name="Goeker M."/>
        </authorList>
    </citation>
    <scope>NUCLEOTIDE SEQUENCE [LARGE SCALE GENOMIC DNA]</scope>
    <source>
        <strain evidence="2 3">DSM 25894</strain>
    </source>
</reference>
<dbReference type="PANTHER" id="PTHR40061:SF1">
    <property type="entry name" value="SPORULATION PROTEIN YLMC-RELATED"/>
    <property type="match status" value="1"/>
</dbReference>
<dbReference type="InterPro" id="IPR011033">
    <property type="entry name" value="PRC_barrel-like_sf"/>
</dbReference>
<dbReference type="EMBL" id="SMAN01000001">
    <property type="protein sequence ID" value="TCT26857.1"/>
    <property type="molecule type" value="Genomic_DNA"/>
</dbReference>
<dbReference type="SUPFAM" id="SSF50346">
    <property type="entry name" value="PRC-barrel domain"/>
    <property type="match status" value="1"/>
</dbReference>
<dbReference type="Proteomes" id="UP000294650">
    <property type="component" value="Unassembled WGS sequence"/>
</dbReference>
<dbReference type="PANTHER" id="PTHR40061">
    <property type="entry name" value="SPORULATION PROTEIN YLMC-RELATED"/>
    <property type="match status" value="1"/>
</dbReference>
<sequence length="93" mass="10337">MTISELQVKDIIAIEDGSKLGYIHDLEIDTEKGSILALVIALKGKWLGLFGKQEELVIPWNNIVTIGKDVILVKSVRPKLTHSKEENPDSSQQ</sequence>
<evidence type="ECO:0000259" key="1">
    <source>
        <dbReference type="Pfam" id="PF05239"/>
    </source>
</evidence>
<keyword evidence="3" id="KW-1185">Reference proteome</keyword>
<dbReference type="OrthoDB" id="6024937at2"/>
<proteinExistence type="predicted"/>
<organism evidence="2 3">
    <name type="scientific">Melghiribacillus thermohalophilus</name>
    <dbReference type="NCBI Taxonomy" id="1324956"/>
    <lineage>
        <taxon>Bacteria</taxon>
        <taxon>Bacillati</taxon>
        <taxon>Bacillota</taxon>
        <taxon>Bacilli</taxon>
        <taxon>Bacillales</taxon>
        <taxon>Bacillaceae</taxon>
        <taxon>Melghiribacillus</taxon>
    </lineage>
</organism>
<name>A0A4R3NB81_9BACI</name>
<dbReference type="InterPro" id="IPR027275">
    <property type="entry name" value="PRC-brl_dom"/>
</dbReference>
<dbReference type="InterPro" id="IPR014238">
    <property type="entry name" value="Spore_YlmC/YmxH"/>
</dbReference>
<gene>
    <name evidence="2" type="ORF">EDD68_101213</name>
</gene>
<dbReference type="RefSeq" id="WP_132370247.1">
    <property type="nucleotide sequence ID" value="NZ_SMAN01000001.1"/>
</dbReference>
<accession>A0A4R3NB81</accession>